<name>A0A2U2PAQ2_9SPHI</name>
<keyword evidence="2" id="KW-1185">Reference proteome</keyword>
<comment type="caution">
    <text evidence="1">The sequence shown here is derived from an EMBL/GenBank/DDBJ whole genome shotgun (WGS) entry which is preliminary data.</text>
</comment>
<dbReference type="Gene3D" id="2.60.40.3620">
    <property type="match status" value="1"/>
</dbReference>
<proteinExistence type="predicted"/>
<accession>A0A2U2PAQ2</accession>
<dbReference type="Proteomes" id="UP000245647">
    <property type="component" value="Unassembled WGS sequence"/>
</dbReference>
<sequence>MRMPEAGPPTFVTVYNQNLNYMKRYFTLLLLAACLLCGCKKDEFKDVDGLPPSIEAASDRISTEPGREFVIRARIEDKDGIKSVNLKNTEFDLNKTIDLTLDSTVYAYDLSYRFTTKKDLKGDNFPLEITVLDRGGRSTKSTVMITMDGDFTNPVFAIAPDKAVTVLLKSTTRLNVKFTVNDDKALKQVRIEIPEINYTKDVTEFTNSGKMLQFNEAINLPAALATYTLSLVATDKAGLEAKSSSIITVSEMPDFPKMYLTDVADAAKLNSDIFGVPMLISRSGAFTYKARYYSAAAGTQIRFIPQKTDFSPICFGVDPLNNNLLTDDPEVSLPISLPAKGYYEINFNVKTGVYSVTPYTPSDAPLAIGSPMLLDPTRPGEGSIPLQIGLVGSGVPNAGNWNTASPLLLTQNPENKYQFSVEMTLQAGATIGFIIQAQHSWGWWPEPFWRWDRSDDPEANVSNDGENPGDWKVTTSGRYIFKFDTHLKRSQLYPIN</sequence>
<evidence type="ECO:0000313" key="2">
    <source>
        <dbReference type="Proteomes" id="UP000245647"/>
    </source>
</evidence>
<gene>
    <name evidence="1" type="ORF">DDR33_22685</name>
</gene>
<dbReference type="EMBL" id="QEAS01000026">
    <property type="protein sequence ID" value="PWG78374.1"/>
    <property type="molecule type" value="Genomic_DNA"/>
</dbReference>
<dbReference type="AlphaFoldDB" id="A0A2U2PAQ2"/>
<evidence type="ECO:0000313" key="1">
    <source>
        <dbReference type="EMBL" id="PWG78374.1"/>
    </source>
</evidence>
<reference evidence="1 2" key="1">
    <citation type="submission" date="2018-04" db="EMBL/GenBank/DDBJ databases">
        <title>Pedobacter chongqingensis sp. nov., isolated from a rottenly hemp rope.</title>
        <authorList>
            <person name="Cai Y."/>
        </authorList>
    </citation>
    <scope>NUCLEOTIDE SEQUENCE [LARGE SCALE GENOMIC DNA]</scope>
    <source>
        <strain evidence="1 2">FJ4-8</strain>
    </source>
</reference>
<organism evidence="1 2">
    <name type="scientific">Pararcticibacter amylolyticus</name>
    <dbReference type="NCBI Taxonomy" id="2173175"/>
    <lineage>
        <taxon>Bacteria</taxon>
        <taxon>Pseudomonadati</taxon>
        <taxon>Bacteroidota</taxon>
        <taxon>Sphingobacteriia</taxon>
        <taxon>Sphingobacteriales</taxon>
        <taxon>Sphingobacteriaceae</taxon>
        <taxon>Pararcticibacter</taxon>
    </lineage>
</organism>
<protein>
    <submittedName>
        <fullName evidence="1">Uncharacterized protein</fullName>
    </submittedName>
</protein>